<proteinExistence type="predicted"/>
<dbReference type="RefSeq" id="WP_101764011.1">
    <property type="nucleotide sequence ID" value="NZ_PJRT01000032.1"/>
</dbReference>
<feature type="region of interest" description="Disordered" evidence="1">
    <location>
        <begin position="74"/>
        <end position="109"/>
    </location>
</feature>
<name>A0ABX4SMX1_9GAMM</name>
<comment type="caution">
    <text evidence="2">The sequence shown here is derived from an EMBL/GenBank/DDBJ whole genome shotgun (WGS) entry which is preliminary data.</text>
</comment>
<accession>A0ABX4SMX1</accession>
<evidence type="ECO:0000256" key="1">
    <source>
        <dbReference type="SAM" id="MobiDB-lite"/>
    </source>
</evidence>
<organism evidence="2 3">
    <name type="scientific">Pantoea endophytica</name>
    <dbReference type="NCBI Taxonomy" id="92488"/>
    <lineage>
        <taxon>Bacteria</taxon>
        <taxon>Pseudomonadati</taxon>
        <taxon>Pseudomonadota</taxon>
        <taxon>Gammaproteobacteria</taxon>
        <taxon>Enterobacterales</taxon>
        <taxon>Erwiniaceae</taxon>
        <taxon>Pantoea</taxon>
    </lineage>
</organism>
<evidence type="ECO:0000313" key="3">
    <source>
        <dbReference type="Proteomes" id="UP000234296"/>
    </source>
</evidence>
<gene>
    <name evidence="2" type="ORF">PZBJ_20390</name>
</gene>
<protein>
    <submittedName>
        <fullName evidence="2">Uncharacterized protein</fullName>
    </submittedName>
</protein>
<dbReference type="EMBL" id="PJRT01000032">
    <property type="protein sequence ID" value="PLR20413.1"/>
    <property type="molecule type" value="Genomic_DNA"/>
</dbReference>
<sequence length="109" mass="11481">MAEVVTVGCKLPNGLVLDVEGSQPIVLNGANSATVIGGYGLTENVDKAVFDKWLEQHKDQPYVKNELVFAQAKTNSAESKAKENADVKSGLEGLPQDNPAPGVTKSDGK</sequence>
<dbReference type="Proteomes" id="UP000234296">
    <property type="component" value="Unassembled WGS sequence"/>
</dbReference>
<reference evidence="3" key="1">
    <citation type="submission" date="2017-12" db="EMBL/GenBank/DDBJ databases">
        <title>The genome sequence of Pantoea sp. 596.</title>
        <authorList>
            <person name="Gao J."/>
            <person name="Mao X."/>
            <person name="Sun J."/>
        </authorList>
    </citation>
    <scope>NUCLEOTIDE SEQUENCE [LARGE SCALE GENOMIC DNA]</scope>
    <source>
        <strain evidence="3">596</strain>
    </source>
</reference>
<keyword evidence="3" id="KW-1185">Reference proteome</keyword>
<evidence type="ECO:0000313" key="2">
    <source>
        <dbReference type="EMBL" id="PLR20413.1"/>
    </source>
</evidence>